<gene>
    <name evidence="1" type="ORF">AZ78_1846</name>
</gene>
<keyword evidence="2" id="KW-1185">Reference proteome</keyword>
<sequence length="72" mass="8025">MRGRNARADQGGGTHCESEGNRFAELGGLKGHLSLSESVVLYPWTHWRSQCKRQIQQVGRIVTAQAQKLKCC</sequence>
<proteinExistence type="predicted"/>
<dbReference type="AlphaFoldDB" id="A0A120AGA7"/>
<comment type="caution">
    <text evidence="1">The sequence shown here is derived from an EMBL/GenBank/DDBJ whole genome shotgun (WGS) entry which is preliminary data.</text>
</comment>
<reference evidence="1 2" key="1">
    <citation type="journal article" date="2014" name="Genome Announc.">
        <title>Draft Genome Sequence of Lysobacter capsici AZ78, a Bacterium Antagonistic to Plant-Pathogenic Oomycetes.</title>
        <authorList>
            <person name="Puopolo G."/>
            <person name="Sonego P."/>
            <person name="Engelen K."/>
            <person name="Pertot I."/>
        </authorList>
    </citation>
    <scope>NUCLEOTIDE SEQUENCE [LARGE SCALE GENOMIC DNA]</scope>
    <source>
        <strain evidence="1 2">AZ78</strain>
    </source>
</reference>
<dbReference type="Proteomes" id="UP000023435">
    <property type="component" value="Unassembled WGS sequence"/>
</dbReference>
<evidence type="ECO:0000313" key="1">
    <source>
        <dbReference type="EMBL" id="KWS04297.1"/>
    </source>
</evidence>
<name>A0A120AGA7_9GAMM</name>
<organism evidence="1 2">
    <name type="scientific">Lysobacter capsici AZ78</name>
    <dbReference type="NCBI Taxonomy" id="1444315"/>
    <lineage>
        <taxon>Bacteria</taxon>
        <taxon>Pseudomonadati</taxon>
        <taxon>Pseudomonadota</taxon>
        <taxon>Gammaproteobacteria</taxon>
        <taxon>Lysobacterales</taxon>
        <taxon>Lysobacteraceae</taxon>
        <taxon>Lysobacter</taxon>
    </lineage>
</organism>
<accession>A0A120AGA7</accession>
<dbReference type="EMBL" id="JAJA02000001">
    <property type="protein sequence ID" value="KWS04297.1"/>
    <property type="molecule type" value="Genomic_DNA"/>
</dbReference>
<protein>
    <submittedName>
        <fullName evidence="1">Uncharacterized protein</fullName>
    </submittedName>
</protein>
<evidence type="ECO:0000313" key="2">
    <source>
        <dbReference type="Proteomes" id="UP000023435"/>
    </source>
</evidence>